<proteinExistence type="predicted"/>
<keyword evidence="2" id="KW-1185">Reference proteome</keyword>
<protein>
    <submittedName>
        <fullName evidence="1">Predicted ester cyclase</fullName>
    </submittedName>
</protein>
<dbReference type="PANTHER" id="PTHR38436:SF1">
    <property type="entry name" value="ESTER CYCLASE"/>
    <property type="match status" value="1"/>
</dbReference>
<accession>A0A1G6SSF8</accession>
<dbReference type="EMBL" id="LT629688">
    <property type="protein sequence ID" value="SDD19157.1"/>
    <property type="molecule type" value="Genomic_DNA"/>
</dbReference>
<name>A0A1G6SSF8_9ACTN</name>
<dbReference type="Proteomes" id="UP000198546">
    <property type="component" value="Chromosome i"/>
</dbReference>
<dbReference type="OrthoDB" id="3624661at2"/>
<dbReference type="AlphaFoldDB" id="A0A1G6SSF8"/>
<evidence type="ECO:0000313" key="1">
    <source>
        <dbReference type="EMBL" id="SDD19157.1"/>
    </source>
</evidence>
<reference evidence="1 2" key="1">
    <citation type="submission" date="2016-10" db="EMBL/GenBank/DDBJ databases">
        <authorList>
            <person name="de Groot N.N."/>
        </authorList>
    </citation>
    <scope>NUCLEOTIDE SEQUENCE [LARGE SCALE GENOMIC DNA]</scope>
    <source>
        <strain evidence="1 2">MON 2.2</strain>
    </source>
</reference>
<evidence type="ECO:0000313" key="2">
    <source>
        <dbReference type="Proteomes" id="UP000198546"/>
    </source>
</evidence>
<organism evidence="1 2">
    <name type="scientific">Auraticoccus monumenti</name>
    <dbReference type="NCBI Taxonomy" id="675864"/>
    <lineage>
        <taxon>Bacteria</taxon>
        <taxon>Bacillati</taxon>
        <taxon>Actinomycetota</taxon>
        <taxon>Actinomycetes</taxon>
        <taxon>Propionibacteriales</taxon>
        <taxon>Propionibacteriaceae</taxon>
        <taxon>Auraticoccus</taxon>
    </lineage>
</organism>
<dbReference type="SUPFAM" id="SSF54427">
    <property type="entry name" value="NTF2-like"/>
    <property type="match status" value="1"/>
</dbReference>
<dbReference type="PANTHER" id="PTHR38436">
    <property type="entry name" value="POLYKETIDE CYCLASE SNOAL-LIKE DOMAIN"/>
    <property type="match status" value="1"/>
</dbReference>
<dbReference type="STRING" id="675864.SAMN04489747_0398"/>
<dbReference type="GO" id="GO:0030638">
    <property type="term" value="P:polyketide metabolic process"/>
    <property type="evidence" value="ECO:0007669"/>
    <property type="project" value="InterPro"/>
</dbReference>
<dbReference type="InterPro" id="IPR032710">
    <property type="entry name" value="NTF2-like_dom_sf"/>
</dbReference>
<sequence length="132" mass="15330">MSDTQVHLHEVYHRYIEAINNRELDRMHEFAHDQLTFNGEPVSRDDYVAAIQGHLAAVEDFVWRLDDLVIEGDRVAARLTDTGTPVTEWLGLQPTGKAVEFTEYAFYHFRDGRFEDMWYLLDTRAVQSQLGA</sequence>
<gene>
    <name evidence="1" type="ORF">SAMN04489747_0398</name>
</gene>
<dbReference type="Gene3D" id="3.10.450.50">
    <property type="match status" value="1"/>
</dbReference>
<dbReference type="RefSeq" id="WP_090590123.1">
    <property type="nucleotide sequence ID" value="NZ_LT629688.1"/>
</dbReference>
<dbReference type="InterPro" id="IPR009959">
    <property type="entry name" value="Cyclase_SnoaL-like"/>
</dbReference>
<dbReference type="Pfam" id="PF07366">
    <property type="entry name" value="SnoaL"/>
    <property type="match status" value="1"/>
</dbReference>